<dbReference type="GO" id="GO:0033014">
    <property type="term" value="P:tetrapyrrole biosynthetic process"/>
    <property type="evidence" value="ECO:0007669"/>
    <property type="project" value="InterPro"/>
</dbReference>
<dbReference type="OrthoDB" id="7204250at2"/>
<feature type="domain" description="Tetrapyrrole biosynthesis uroporphyrinogen III synthase" evidence="1">
    <location>
        <begin position="29"/>
        <end position="230"/>
    </location>
</feature>
<evidence type="ECO:0000313" key="3">
    <source>
        <dbReference type="Proteomes" id="UP000199144"/>
    </source>
</evidence>
<dbReference type="AlphaFoldDB" id="A0A1I4KEV4"/>
<dbReference type="RefSeq" id="WP_093092200.1">
    <property type="nucleotide sequence ID" value="NZ_FOTQ01000001.1"/>
</dbReference>
<dbReference type="InterPro" id="IPR003754">
    <property type="entry name" value="4pyrrol_synth_uPrphyn_synth"/>
</dbReference>
<dbReference type="EMBL" id="FOTQ01000001">
    <property type="protein sequence ID" value="SFL77270.1"/>
    <property type="molecule type" value="Genomic_DNA"/>
</dbReference>
<dbReference type="STRING" id="254406.SAMN04488042_1011449"/>
<proteinExistence type="predicted"/>
<name>A0A1I4KEV4_9RHOB</name>
<gene>
    <name evidence="2" type="ORF">SAMN04488042_1011449</name>
</gene>
<dbReference type="SUPFAM" id="SSF69618">
    <property type="entry name" value="HemD-like"/>
    <property type="match status" value="1"/>
</dbReference>
<keyword evidence="3" id="KW-1185">Reference proteome</keyword>
<dbReference type="CDD" id="cd06578">
    <property type="entry name" value="HemD"/>
    <property type="match status" value="1"/>
</dbReference>
<reference evidence="2 3" key="1">
    <citation type="submission" date="2016-10" db="EMBL/GenBank/DDBJ databases">
        <authorList>
            <person name="de Groot N.N."/>
        </authorList>
    </citation>
    <scope>NUCLEOTIDE SEQUENCE [LARGE SCALE GENOMIC DNA]</scope>
    <source>
        <strain evidence="2 3">DSM 15283</strain>
    </source>
</reference>
<dbReference type="Pfam" id="PF02602">
    <property type="entry name" value="HEM4"/>
    <property type="match status" value="1"/>
</dbReference>
<dbReference type="GO" id="GO:0004852">
    <property type="term" value="F:uroporphyrinogen-III synthase activity"/>
    <property type="evidence" value="ECO:0007669"/>
    <property type="project" value="InterPro"/>
</dbReference>
<protein>
    <submittedName>
        <fullName evidence="2">Uroporphyrinogen-III synthase</fullName>
    </submittedName>
</protein>
<dbReference type="InterPro" id="IPR036108">
    <property type="entry name" value="4pyrrol_syn_uPrphyn_synt_sf"/>
</dbReference>
<accession>A0A1I4KEV4</accession>
<evidence type="ECO:0000313" key="2">
    <source>
        <dbReference type="EMBL" id="SFL77270.1"/>
    </source>
</evidence>
<dbReference type="Proteomes" id="UP000199144">
    <property type="component" value="Unassembled WGS sequence"/>
</dbReference>
<evidence type="ECO:0000259" key="1">
    <source>
        <dbReference type="Pfam" id="PF02602"/>
    </source>
</evidence>
<organism evidence="2 3">
    <name type="scientific">Shimia aestuarii</name>
    <dbReference type="NCBI Taxonomy" id="254406"/>
    <lineage>
        <taxon>Bacteria</taxon>
        <taxon>Pseudomonadati</taxon>
        <taxon>Pseudomonadota</taxon>
        <taxon>Alphaproteobacteria</taxon>
        <taxon>Rhodobacterales</taxon>
        <taxon>Roseobacteraceae</taxon>
    </lineage>
</organism>
<dbReference type="Gene3D" id="3.40.50.10090">
    <property type="match status" value="2"/>
</dbReference>
<sequence length="240" mass="24849">MAAQTIPALLMNGTCPTILLTRPAPASRKFAQRLRDAGVTAPIVTSPLMRIEPVAASVPEGLRGVLFTSMNGVAAVEGRSLPAWCVGDATAAAAARVGWQAISAGGDAEALYKRVLADAPHGPLLHLRGEHARGDLARRLSAAGIETSETVVYRQVTEPLGPEARRLLSGDSPVLVPLFSPRSAETFLAETPFRAPVVGIAISTAVADILAKAGVARIDVAAEPTADAMIKAILVRLGAD</sequence>